<evidence type="ECO:0000313" key="14">
    <source>
        <dbReference type="Proteomes" id="UP001591681"/>
    </source>
</evidence>
<keyword evidence="6 12" id="KW-0732">Signal</keyword>
<protein>
    <recommendedName>
        <fullName evidence="15">Carboxypeptidase Q</fullName>
    </recommendedName>
</protein>
<feature type="signal peptide" evidence="12">
    <location>
        <begin position="1"/>
        <end position="29"/>
    </location>
</feature>
<keyword evidence="5" id="KW-0479">Metal-binding</keyword>
<evidence type="ECO:0000256" key="1">
    <source>
        <dbReference type="ARBA" id="ARBA00004613"/>
    </source>
</evidence>
<evidence type="ECO:0000256" key="6">
    <source>
        <dbReference type="ARBA" id="ARBA00022729"/>
    </source>
</evidence>
<evidence type="ECO:0000256" key="5">
    <source>
        <dbReference type="ARBA" id="ARBA00022723"/>
    </source>
</evidence>
<evidence type="ECO:0000256" key="2">
    <source>
        <dbReference type="ARBA" id="ARBA00010918"/>
    </source>
</evidence>
<evidence type="ECO:0000256" key="10">
    <source>
        <dbReference type="ARBA" id="ARBA00023145"/>
    </source>
</evidence>
<dbReference type="PANTHER" id="PTHR12053">
    <property type="entry name" value="PROTEASE FAMILY M28 PLASMA GLUTAMATE CARBOXYPEPTIDASE-RELATED"/>
    <property type="match status" value="1"/>
</dbReference>
<keyword evidence="4" id="KW-0645">Protease</keyword>
<evidence type="ECO:0008006" key="15">
    <source>
        <dbReference type="Google" id="ProtNLM"/>
    </source>
</evidence>
<dbReference type="GO" id="GO:0046872">
    <property type="term" value="F:metal ion binding"/>
    <property type="evidence" value="ECO:0007669"/>
    <property type="project" value="UniProtKB-KW"/>
</dbReference>
<keyword evidence="11" id="KW-0325">Glycoprotein</keyword>
<dbReference type="EMBL" id="JBHFQA010000017">
    <property type="protein sequence ID" value="KAL2083896.1"/>
    <property type="molecule type" value="Genomic_DNA"/>
</dbReference>
<evidence type="ECO:0000256" key="8">
    <source>
        <dbReference type="ARBA" id="ARBA00022833"/>
    </source>
</evidence>
<dbReference type="GO" id="GO:0005576">
    <property type="term" value="C:extracellular region"/>
    <property type="evidence" value="ECO:0007669"/>
    <property type="project" value="UniProtKB-SubCell"/>
</dbReference>
<dbReference type="GO" id="GO:0006508">
    <property type="term" value="P:proteolysis"/>
    <property type="evidence" value="ECO:0007669"/>
    <property type="project" value="UniProtKB-KW"/>
</dbReference>
<dbReference type="AlphaFoldDB" id="A0ABD1JAZ0"/>
<name>A0ABD1JAZ0_9TELE</name>
<dbReference type="GO" id="GO:0008237">
    <property type="term" value="F:metallopeptidase activity"/>
    <property type="evidence" value="ECO:0007669"/>
    <property type="project" value="UniProtKB-KW"/>
</dbReference>
<evidence type="ECO:0000313" key="13">
    <source>
        <dbReference type="EMBL" id="KAL2083896.1"/>
    </source>
</evidence>
<sequence length="303" mass="33141">METDTSLKTRRLRMLPLVVFMLMPVSLHSKPSRDVGSPPGIATQISGYRDVAQKIIDLAVQGKAQNRSYDRLSAFTDTVGNRLSGSQNLDLAIKYMYNALIQDGLENVHLEPAKIPHWVRGQESAVMVLPRNHTMAILGLGSSVGTPSQGIEAEVLVVESFEELRRRAGEAKGKIVVYNQRFVSYGQTVAYRADGASEAAKVGAVASLIRSVTPFSINSPHTGWQWYQPGVQQIPTACITIEDAEMMARMARRGQKVVLRLHMGAQTLPDVDSFNTVAELVGSKHPEQVSAAGRVQNVSPLHK</sequence>
<evidence type="ECO:0000256" key="4">
    <source>
        <dbReference type="ARBA" id="ARBA00022670"/>
    </source>
</evidence>
<keyword evidence="7" id="KW-0378">Hydrolase</keyword>
<evidence type="ECO:0000256" key="9">
    <source>
        <dbReference type="ARBA" id="ARBA00023049"/>
    </source>
</evidence>
<keyword evidence="14" id="KW-1185">Reference proteome</keyword>
<accession>A0ABD1JAZ0</accession>
<keyword evidence="3" id="KW-0964">Secreted</keyword>
<reference evidence="13 14" key="1">
    <citation type="submission" date="2024-09" db="EMBL/GenBank/DDBJ databases">
        <title>A chromosome-level genome assembly of Gray's grenadier anchovy, Coilia grayii.</title>
        <authorList>
            <person name="Fu Z."/>
        </authorList>
    </citation>
    <scope>NUCLEOTIDE SEQUENCE [LARGE SCALE GENOMIC DNA]</scope>
    <source>
        <strain evidence="13">G4</strain>
        <tissue evidence="13">Muscle</tissue>
    </source>
</reference>
<keyword evidence="8" id="KW-0862">Zinc</keyword>
<feature type="chain" id="PRO_5044825240" description="Carboxypeptidase Q" evidence="12">
    <location>
        <begin position="30"/>
        <end position="303"/>
    </location>
</feature>
<dbReference type="Proteomes" id="UP001591681">
    <property type="component" value="Unassembled WGS sequence"/>
</dbReference>
<organism evidence="13 14">
    <name type="scientific">Coilia grayii</name>
    <name type="common">Gray's grenadier anchovy</name>
    <dbReference type="NCBI Taxonomy" id="363190"/>
    <lineage>
        <taxon>Eukaryota</taxon>
        <taxon>Metazoa</taxon>
        <taxon>Chordata</taxon>
        <taxon>Craniata</taxon>
        <taxon>Vertebrata</taxon>
        <taxon>Euteleostomi</taxon>
        <taxon>Actinopterygii</taxon>
        <taxon>Neopterygii</taxon>
        <taxon>Teleostei</taxon>
        <taxon>Clupei</taxon>
        <taxon>Clupeiformes</taxon>
        <taxon>Clupeoidei</taxon>
        <taxon>Engraulidae</taxon>
        <taxon>Coilinae</taxon>
        <taxon>Coilia</taxon>
    </lineage>
</organism>
<dbReference type="Gene3D" id="3.50.30.30">
    <property type="match status" value="1"/>
</dbReference>
<keyword evidence="10" id="KW-0865">Zymogen</keyword>
<keyword evidence="9" id="KW-0482">Metalloprotease</keyword>
<dbReference type="PANTHER" id="PTHR12053:SF3">
    <property type="entry name" value="CARBOXYPEPTIDASE Q"/>
    <property type="match status" value="1"/>
</dbReference>
<evidence type="ECO:0000256" key="7">
    <source>
        <dbReference type="ARBA" id="ARBA00022801"/>
    </source>
</evidence>
<comment type="caution">
    <text evidence="13">The sequence shown here is derived from an EMBL/GenBank/DDBJ whole genome shotgun (WGS) entry which is preliminary data.</text>
</comment>
<dbReference type="InterPro" id="IPR039866">
    <property type="entry name" value="CPQ"/>
</dbReference>
<evidence type="ECO:0000256" key="11">
    <source>
        <dbReference type="ARBA" id="ARBA00023180"/>
    </source>
</evidence>
<gene>
    <name evidence="13" type="ORF">ACEWY4_019414</name>
</gene>
<proteinExistence type="inferred from homology"/>
<comment type="subcellular location">
    <subcellularLocation>
        <location evidence="1">Secreted</location>
    </subcellularLocation>
</comment>
<comment type="similarity">
    <text evidence="2">Belongs to the peptidase M28 family.</text>
</comment>
<dbReference type="SUPFAM" id="SSF53187">
    <property type="entry name" value="Zn-dependent exopeptidases"/>
    <property type="match status" value="2"/>
</dbReference>
<evidence type="ECO:0000256" key="3">
    <source>
        <dbReference type="ARBA" id="ARBA00022525"/>
    </source>
</evidence>
<dbReference type="FunFam" id="3.50.30.30:FF:000009">
    <property type="entry name" value="Carboxypeptidase Q"/>
    <property type="match status" value="1"/>
</dbReference>
<evidence type="ECO:0000256" key="12">
    <source>
        <dbReference type="SAM" id="SignalP"/>
    </source>
</evidence>